<protein>
    <submittedName>
        <fullName evidence="2">Uncharacterized protein</fullName>
    </submittedName>
</protein>
<reference evidence="2" key="1">
    <citation type="submission" date="2020-04" db="EMBL/GenBank/DDBJ databases">
        <authorList>
            <person name="Zhang T."/>
        </authorList>
    </citation>
    <scope>NUCLEOTIDE SEQUENCE</scope>
    <source>
        <strain evidence="2">HKST-UBA13</strain>
    </source>
</reference>
<name>A0A955IF70_9BACT</name>
<keyword evidence="1" id="KW-0472">Membrane</keyword>
<dbReference type="AlphaFoldDB" id="A0A955IF70"/>
<gene>
    <name evidence="2" type="ORF">KC678_02080</name>
</gene>
<feature type="transmembrane region" description="Helical" evidence="1">
    <location>
        <begin position="98"/>
        <end position="118"/>
    </location>
</feature>
<comment type="caution">
    <text evidence="2">The sequence shown here is derived from an EMBL/GenBank/DDBJ whole genome shotgun (WGS) entry which is preliminary data.</text>
</comment>
<keyword evidence="1" id="KW-1133">Transmembrane helix</keyword>
<feature type="transmembrane region" description="Helical" evidence="1">
    <location>
        <begin position="7"/>
        <end position="31"/>
    </location>
</feature>
<evidence type="ECO:0000256" key="1">
    <source>
        <dbReference type="SAM" id="Phobius"/>
    </source>
</evidence>
<sequence length="122" mass="14073">MKNKKGIFDMISVVAILISLFVILNPLHFFMPSKTQMIFEAIFFIVVCVYLVFFQYEKALDERESYHLMISSRISTNIAIVLLLIALINELFGNNSSSFIPLTIAAIVLSKIISLWYFRSRK</sequence>
<dbReference type="Proteomes" id="UP000775877">
    <property type="component" value="Unassembled WGS sequence"/>
</dbReference>
<feature type="transmembrane region" description="Helical" evidence="1">
    <location>
        <begin position="37"/>
        <end position="54"/>
    </location>
</feature>
<reference evidence="2" key="2">
    <citation type="journal article" date="2021" name="Microbiome">
        <title>Successional dynamics and alternative stable states in a saline activated sludge microbial community over 9 years.</title>
        <authorList>
            <person name="Wang Y."/>
            <person name="Ye J."/>
            <person name="Ju F."/>
            <person name="Liu L."/>
            <person name="Boyd J.A."/>
            <person name="Deng Y."/>
            <person name="Parks D.H."/>
            <person name="Jiang X."/>
            <person name="Yin X."/>
            <person name="Woodcroft B.J."/>
            <person name="Tyson G.W."/>
            <person name="Hugenholtz P."/>
            <person name="Polz M.F."/>
            <person name="Zhang T."/>
        </authorList>
    </citation>
    <scope>NUCLEOTIDE SEQUENCE</scope>
    <source>
        <strain evidence="2">HKST-UBA13</strain>
    </source>
</reference>
<evidence type="ECO:0000313" key="3">
    <source>
        <dbReference type="Proteomes" id="UP000775877"/>
    </source>
</evidence>
<accession>A0A955IF70</accession>
<feature type="transmembrane region" description="Helical" evidence="1">
    <location>
        <begin position="74"/>
        <end position="92"/>
    </location>
</feature>
<keyword evidence="1" id="KW-0812">Transmembrane</keyword>
<proteinExistence type="predicted"/>
<evidence type="ECO:0000313" key="2">
    <source>
        <dbReference type="EMBL" id="MCA9381028.1"/>
    </source>
</evidence>
<organism evidence="2 3">
    <name type="scientific">Candidatus Dojkabacteria bacterium</name>
    <dbReference type="NCBI Taxonomy" id="2099670"/>
    <lineage>
        <taxon>Bacteria</taxon>
        <taxon>Candidatus Dojkabacteria</taxon>
    </lineage>
</organism>
<dbReference type="EMBL" id="JAGQLJ010000043">
    <property type="protein sequence ID" value="MCA9381028.1"/>
    <property type="molecule type" value="Genomic_DNA"/>
</dbReference>